<evidence type="ECO:0000313" key="2">
    <source>
        <dbReference type="EMBL" id="EQB19345.1"/>
    </source>
</evidence>
<comment type="caution">
    <text evidence="2">The sequence shown here is derived from an EMBL/GenBank/DDBJ whole genome shotgun (WGS) entry which is preliminary data.</text>
</comment>
<protein>
    <submittedName>
        <fullName evidence="2">Uncharacterized protein</fullName>
    </submittedName>
</protein>
<organism evidence="2 3">
    <name type="scientific">Novosphingobium lindaniclasticum LE124</name>
    <dbReference type="NCBI Taxonomy" id="1096930"/>
    <lineage>
        <taxon>Bacteria</taxon>
        <taxon>Pseudomonadati</taxon>
        <taxon>Pseudomonadota</taxon>
        <taxon>Alphaproteobacteria</taxon>
        <taxon>Sphingomonadales</taxon>
        <taxon>Sphingomonadaceae</taxon>
        <taxon>Novosphingobium</taxon>
    </lineage>
</organism>
<evidence type="ECO:0000313" key="3">
    <source>
        <dbReference type="Proteomes" id="UP000015527"/>
    </source>
</evidence>
<sequence>MRALCLLIATLSLAACGQADTPPGPSDVTIGEAQALSEAAEMFDARPEPTASAAAPVDRAPAQAE</sequence>
<dbReference type="AlphaFoldDB" id="T0J5C6"/>
<name>T0J5C6_9SPHN</name>
<keyword evidence="3" id="KW-1185">Reference proteome</keyword>
<reference evidence="2 3" key="1">
    <citation type="journal article" date="2013" name="Genome Announc.">
        <title>Genome Sequence of Novosphingobium lindaniclasticum LE124T, Isolated from a Hexachlorocyclohexane Dumpsite.</title>
        <authorList>
            <person name="Saxena A."/>
            <person name="Nayyar N."/>
            <person name="Sangwan N."/>
            <person name="Kumari R."/>
            <person name="Khurana J.P."/>
            <person name="Lal R."/>
        </authorList>
    </citation>
    <scope>NUCLEOTIDE SEQUENCE [LARGE SCALE GENOMIC DNA]</scope>
    <source>
        <strain evidence="2 3">LE124</strain>
    </source>
</reference>
<gene>
    <name evidence="2" type="ORF">L284_01965</name>
</gene>
<dbReference type="RefSeq" id="WP_021232370.1">
    <property type="nucleotide sequence ID" value="NZ_ATHL01000018.1"/>
</dbReference>
<feature type="region of interest" description="Disordered" evidence="1">
    <location>
        <begin position="43"/>
        <end position="65"/>
    </location>
</feature>
<dbReference type="Proteomes" id="UP000015527">
    <property type="component" value="Unassembled WGS sequence"/>
</dbReference>
<dbReference type="PROSITE" id="PS51257">
    <property type="entry name" value="PROKAR_LIPOPROTEIN"/>
    <property type="match status" value="1"/>
</dbReference>
<evidence type="ECO:0000256" key="1">
    <source>
        <dbReference type="SAM" id="MobiDB-lite"/>
    </source>
</evidence>
<dbReference type="PATRIC" id="fig|1096930.3.peg.381"/>
<dbReference type="OrthoDB" id="7429203at2"/>
<proteinExistence type="predicted"/>
<accession>T0J5C6</accession>
<feature type="compositionally biased region" description="Low complexity" evidence="1">
    <location>
        <begin position="49"/>
        <end position="65"/>
    </location>
</feature>
<dbReference type="EMBL" id="ATHL01000018">
    <property type="protein sequence ID" value="EQB19345.1"/>
    <property type="molecule type" value="Genomic_DNA"/>
</dbReference>